<organism evidence="2 3">
    <name type="scientific">Pleurodeles waltl</name>
    <name type="common">Iberian ribbed newt</name>
    <dbReference type="NCBI Taxonomy" id="8319"/>
    <lineage>
        <taxon>Eukaryota</taxon>
        <taxon>Metazoa</taxon>
        <taxon>Chordata</taxon>
        <taxon>Craniata</taxon>
        <taxon>Vertebrata</taxon>
        <taxon>Euteleostomi</taxon>
        <taxon>Amphibia</taxon>
        <taxon>Batrachia</taxon>
        <taxon>Caudata</taxon>
        <taxon>Salamandroidea</taxon>
        <taxon>Salamandridae</taxon>
        <taxon>Pleurodelinae</taxon>
        <taxon>Pleurodeles</taxon>
    </lineage>
</organism>
<protein>
    <submittedName>
        <fullName evidence="2">Uncharacterized protein</fullName>
    </submittedName>
</protein>
<gene>
    <name evidence="2" type="ORF">NDU88_001505</name>
</gene>
<feature type="region of interest" description="Disordered" evidence="1">
    <location>
        <begin position="29"/>
        <end position="78"/>
    </location>
</feature>
<accession>A0AAV7S7T2</accession>
<evidence type="ECO:0000313" key="2">
    <source>
        <dbReference type="EMBL" id="KAJ1161016.1"/>
    </source>
</evidence>
<sequence length="78" mass="8089">MTRPSDSVAVKGRTRRECDLRLLHPPWAGRRLSQTGSTGCGGARKVTQGASSGQGGNPPTHSGAARVDRGRTSSLSST</sequence>
<reference evidence="2" key="1">
    <citation type="journal article" date="2022" name="bioRxiv">
        <title>Sequencing and chromosome-scale assembly of the giantPleurodeles waltlgenome.</title>
        <authorList>
            <person name="Brown T."/>
            <person name="Elewa A."/>
            <person name="Iarovenko S."/>
            <person name="Subramanian E."/>
            <person name="Araus A.J."/>
            <person name="Petzold A."/>
            <person name="Susuki M."/>
            <person name="Suzuki K.-i.T."/>
            <person name="Hayashi T."/>
            <person name="Toyoda A."/>
            <person name="Oliveira C."/>
            <person name="Osipova E."/>
            <person name="Leigh N.D."/>
            <person name="Simon A."/>
            <person name="Yun M.H."/>
        </authorList>
    </citation>
    <scope>NUCLEOTIDE SEQUENCE</scope>
    <source>
        <strain evidence="2">20211129_DDA</strain>
        <tissue evidence="2">Liver</tissue>
    </source>
</reference>
<comment type="caution">
    <text evidence="2">The sequence shown here is derived from an EMBL/GenBank/DDBJ whole genome shotgun (WGS) entry which is preliminary data.</text>
</comment>
<proteinExistence type="predicted"/>
<dbReference type="Proteomes" id="UP001066276">
    <property type="component" value="Chromosome 4_2"/>
</dbReference>
<dbReference type="EMBL" id="JANPWB010000008">
    <property type="protein sequence ID" value="KAJ1161016.1"/>
    <property type="molecule type" value="Genomic_DNA"/>
</dbReference>
<evidence type="ECO:0000256" key="1">
    <source>
        <dbReference type="SAM" id="MobiDB-lite"/>
    </source>
</evidence>
<dbReference type="AlphaFoldDB" id="A0AAV7S7T2"/>
<keyword evidence="3" id="KW-1185">Reference proteome</keyword>
<name>A0AAV7S7T2_PLEWA</name>
<evidence type="ECO:0000313" key="3">
    <source>
        <dbReference type="Proteomes" id="UP001066276"/>
    </source>
</evidence>